<proteinExistence type="predicted"/>
<dbReference type="HOGENOM" id="CLU_581334_0_0_1"/>
<dbReference type="KEGG" id="nfi:NFIA_003640"/>
<dbReference type="OrthoDB" id="5083627at2759"/>
<reference evidence="2" key="1">
    <citation type="journal article" date="2008" name="PLoS Genet.">
        <title>Genomic islands in the pathogenic filamentous fungus Aspergillus fumigatus.</title>
        <authorList>
            <person name="Fedorova N.D."/>
            <person name="Khaldi N."/>
            <person name="Joardar V.S."/>
            <person name="Maiti R."/>
            <person name="Amedeo P."/>
            <person name="Anderson M.J."/>
            <person name="Crabtree J."/>
            <person name="Silva J.C."/>
            <person name="Badger J.H."/>
            <person name="Albarraq A."/>
            <person name="Angiuoli S."/>
            <person name="Bussey H."/>
            <person name="Bowyer P."/>
            <person name="Cotty P.J."/>
            <person name="Dyer P.S."/>
            <person name="Egan A."/>
            <person name="Galens K."/>
            <person name="Fraser-Liggett C.M."/>
            <person name="Haas B.J."/>
            <person name="Inman J.M."/>
            <person name="Kent R."/>
            <person name="Lemieux S."/>
            <person name="Malavazi I."/>
            <person name="Orvis J."/>
            <person name="Roemer T."/>
            <person name="Ronning C.M."/>
            <person name="Sundaram J.P."/>
            <person name="Sutton G."/>
            <person name="Turner G."/>
            <person name="Venter J.C."/>
            <person name="White O.R."/>
            <person name="Whitty B.R."/>
            <person name="Youngman P."/>
            <person name="Wolfe K.H."/>
            <person name="Goldman G.H."/>
            <person name="Wortman J.R."/>
            <person name="Jiang B."/>
            <person name="Denning D.W."/>
            <person name="Nierman W.C."/>
        </authorList>
    </citation>
    <scope>NUCLEOTIDE SEQUENCE [LARGE SCALE GENOMIC DNA]</scope>
    <source>
        <strain evidence="2">ATCC 1020 / DSM 3700 / CBS 544.65 / FGSC A1164 / JCM 1740 / NRRL 181 / WB 181</strain>
    </source>
</reference>
<evidence type="ECO:0000313" key="1">
    <source>
        <dbReference type="EMBL" id="EAW17008.1"/>
    </source>
</evidence>
<evidence type="ECO:0000313" key="2">
    <source>
        <dbReference type="Proteomes" id="UP000006702"/>
    </source>
</evidence>
<dbReference type="OMA" id="EYHASII"/>
<dbReference type="RefSeq" id="XP_001258905.1">
    <property type="nucleotide sequence ID" value="XM_001258904.1"/>
</dbReference>
<dbReference type="EMBL" id="DS027697">
    <property type="protein sequence ID" value="EAW17008.1"/>
    <property type="molecule type" value="Genomic_DNA"/>
</dbReference>
<name>A1DJW9_NEOFI</name>
<dbReference type="Proteomes" id="UP000006702">
    <property type="component" value="Unassembled WGS sequence"/>
</dbReference>
<dbReference type="AlphaFoldDB" id="A1DJW9"/>
<dbReference type="eggNOG" id="ENOG502SPWQ">
    <property type="taxonomic scope" value="Eukaryota"/>
</dbReference>
<protein>
    <submittedName>
        <fullName evidence="1">Uncharacterized protein</fullName>
    </submittedName>
</protein>
<keyword evidence="2" id="KW-1185">Reference proteome</keyword>
<organism evidence="1 2">
    <name type="scientific">Neosartorya fischeri (strain ATCC 1020 / DSM 3700 / CBS 544.65 / FGSC A1164 / JCM 1740 / NRRL 181 / WB 181)</name>
    <name type="common">Aspergillus fischerianus</name>
    <dbReference type="NCBI Taxonomy" id="331117"/>
    <lineage>
        <taxon>Eukaryota</taxon>
        <taxon>Fungi</taxon>
        <taxon>Dikarya</taxon>
        <taxon>Ascomycota</taxon>
        <taxon>Pezizomycotina</taxon>
        <taxon>Eurotiomycetes</taxon>
        <taxon>Eurotiomycetidae</taxon>
        <taxon>Eurotiales</taxon>
        <taxon>Aspergillaceae</taxon>
        <taxon>Aspergillus</taxon>
        <taxon>Aspergillus subgen. Fumigati</taxon>
    </lineage>
</organism>
<dbReference type="VEuPathDB" id="FungiDB:NFIA_003640"/>
<dbReference type="GeneID" id="4585694"/>
<gene>
    <name evidence="1" type="ORF">NFIA_003640</name>
</gene>
<accession>A1DJW9</accession>
<sequence>MTKSLPVKELHEKLKHKTTTDKWDILVSYSEKQLNQFLKKTWDASASVDFTNVHFEQNLGHGKHAYTQMYDLRFHAPDLEFDTTSGYVYLTMPLSGKSRATDDKPEDAIEIPEGHYSFKVRTQIVGMKGDGGSQTSDSLFHFDDNSESTYYITFHFDTQNSNWQCLVKDKSDPALTNDLNQLVNEVKNWFAAHDNVQWIDYSMAEVSNSSPNSESASDDLLTPSKFVFSCQPGVLSVFIHSKGGTRGLGNNPPQFGLEHEQHVTPVPTEYHASIIISRELFLETYLVKNIKKLASSLSKNDPVKIISVDNGLKLELRYDKDKVIKCANFRSYSYDMAFEDLNVDMNTHPLVLTVEDDANDLTPKASWKWDFSGEVVYTNIPHFRGLPFQMSVNHKTDFAEINGNVINATIKFGANDQPKVTFDRKNFDRLISFKLDTFDLHMPQLNFFRTQNIFAPGKQMINAKKLMLPYDLVLLGDINVA</sequence>